<name>A0A941IVY5_9BACT</name>
<accession>A0A941IVY5</accession>
<evidence type="ECO:0000256" key="2">
    <source>
        <dbReference type="ARBA" id="ARBA00022679"/>
    </source>
</evidence>
<dbReference type="GO" id="GO:0008168">
    <property type="term" value="F:methyltransferase activity"/>
    <property type="evidence" value="ECO:0007669"/>
    <property type="project" value="UniProtKB-KW"/>
</dbReference>
<proteinExistence type="inferred from homology"/>
<dbReference type="EMBL" id="JAGTAR010000009">
    <property type="protein sequence ID" value="MBR8535426.1"/>
    <property type="molecule type" value="Genomic_DNA"/>
</dbReference>
<keyword evidence="1 5" id="KW-0489">Methyltransferase</keyword>
<dbReference type="RefSeq" id="WP_212189332.1">
    <property type="nucleotide sequence ID" value="NZ_JAGTAR010000009.1"/>
</dbReference>
<dbReference type="GO" id="GO:0032259">
    <property type="term" value="P:methylation"/>
    <property type="evidence" value="ECO:0007669"/>
    <property type="project" value="UniProtKB-KW"/>
</dbReference>
<dbReference type="InterPro" id="IPR007757">
    <property type="entry name" value="MT-A70-like"/>
</dbReference>
<evidence type="ECO:0000313" key="5">
    <source>
        <dbReference type="EMBL" id="MBR8535426.1"/>
    </source>
</evidence>
<reference evidence="5" key="1">
    <citation type="journal article" date="2018" name="Int. J. Syst. Evol. Microbiol.">
        <title>Carboxylicivirga sediminis sp. nov., isolated from coastal sediment.</title>
        <authorList>
            <person name="Wang F.Q."/>
            <person name="Ren L.H."/>
            <person name="Zou R.J."/>
            <person name="Sun Y.Z."/>
            <person name="Liu X.J."/>
            <person name="Jiang F."/>
            <person name="Liu L.J."/>
        </authorList>
    </citation>
    <scope>NUCLEOTIDE SEQUENCE</scope>
    <source>
        <strain evidence="5">JR1</strain>
    </source>
</reference>
<evidence type="ECO:0000256" key="4">
    <source>
        <dbReference type="PROSITE-ProRule" id="PRU00489"/>
    </source>
</evidence>
<evidence type="ECO:0000256" key="1">
    <source>
        <dbReference type="ARBA" id="ARBA00022603"/>
    </source>
</evidence>
<comment type="caution">
    <text evidence="5">The sequence shown here is derived from an EMBL/GenBank/DDBJ whole genome shotgun (WGS) entry which is preliminary data.</text>
</comment>
<evidence type="ECO:0000256" key="3">
    <source>
        <dbReference type="ARBA" id="ARBA00022691"/>
    </source>
</evidence>
<dbReference type="PANTHER" id="PTHR12829">
    <property type="entry name" value="N6-ADENOSINE-METHYLTRANSFERASE"/>
    <property type="match status" value="1"/>
</dbReference>
<sequence length="184" mass="20974">MNQYEIIYADPPWKYGSKGARSGKFGELPYPSMTIKEMCQLKVPAHDDCFLFMWATSPFMMDANKVADAWGFKYIRVDSVWCKTKGSGSPHGVCGPHGMTDAEYLLLFGKGNYMSLYNGNKKNQYTVVTENYTGKHSQKPSIFRERIDEKVKNGLNRLEMFARTAPLGWHVWGNEVECDVMVES</sequence>
<gene>
    <name evidence="5" type="ORF">KDU71_07625</name>
</gene>
<dbReference type="Proteomes" id="UP000679220">
    <property type="component" value="Unassembled WGS sequence"/>
</dbReference>
<keyword evidence="3" id="KW-0949">S-adenosyl-L-methionine</keyword>
<dbReference type="Pfam" id="PF05063">
    <property type="entry name" value="MT-A70"/>
    <property type="match status" value="1"/>
</dbReference>
<dbReference type="PANTHER" id="PTHR12829:SF7">
    <property type="entry name" value="N6-ADENOSINE-METHYLTRANSFERASE CATALYTIC SUBUNIT"/>
    <property type="match status" value="1"/>
</dbReference>
<comment type="similarity">
    <text evidence="4">Belongs to the MT-A70-like family.</text>
</comment>
<dbReference type="PROSITE" id="PS51143">
    <property type="entry name" value="MT_A70"/>
    <property type="match status" value="1"/>
</dbReference>
<keyword evidence="2" id="KW-0808">Transferase</keyword>
<keyword evidence="6" id="KW-1185">Reference proteome</keyword>
<reference evidence="5" key="2">
    <citation type="submission" date="2021-04" db="EMBL/GenBank/DDBJ databases">
        <authorList>
            <person name="Zhang T."/>
            <person name="Zhang Y."/>
            <person name="Lu D."/>
            <person name="Zuo D."/>
            <person name="Du Z."/>
        </authorList>
    </citation>
    <scope>NUCLEOTIDE SEQUENCE</scope>
    <source>
        <strain evidence="5">JR1</strain>
    </source>
</reference>
<evidence type="ECO:0000313" key="6">
    <source>
        <dbReference type="Proteomes" id="UP000679220"/>
    </source>
</evidence>
<dbReference type="AlphaFoldDB" id="A0A941IVY5"/>
<organism evidence="5 6">
    <name type="scientific">Carboxylicivirga sediminis</name>
    <dbReference type="NCBI Taxonomy" id="2006564"/>
    <lineage>
        <taxon>Bacteria</taxon>
        <taxon>Pseudomonadati</taxon>
        <taxon>Bacteroidota</taxon>
        <taxon>Bacteroidia</taxon>
        <taxon>Marinilabiliales</taxon>
        <taxon>Marinilabiliaceae</taxon>
        <taxon>Carboxylicivirga</taxon>
    </lineage>
</organism>
<protein>
    <submittedName>
        <fullName evidence="5">DNA methyltransferase</fullName>
    </submittedName>
</protein>
<dbReference type="SUPFAM" id="SSF53335">
    <property type="entry name" value="S-adenosyl-L-methionine-dependent methyltransferases"/>
    <property type="match status" value="1"/>
</dbReference>
<dbReference type="InterPro" id="IPR029063">
    <property type="entry name" value="SAM-dependent_MTases_sf"/>
</dbReference>